<dbReference type="PATRIC" id="fig|1618480.3.peg.293"/>
<comment type="catalytic activity">
    <reaction evidence="7">
        <text>a peptidoglycan chain = a peptidoglycan chain with N-acetyl-1,6-anhydromuramyl-[peptide] at the reducing end + a peptidoglycan chain with N-acetylglucosamine at the non-reducing end.</text>
        <dbReference type="EC" id="4.2.2.29"/>
    </reaction>
</comment>
<dbReference type="Gene3D" id="3.30.1490.480">
    <property type="entry name" value="Endolytic murein transglycosylase"/>
    <property type="match status" value="1"/>
</dbReference>
<gene>
    <name evidence="7" type="primary">mltG</name>
    <name evidence="8" type="ORF">US11_C0003G0050</name>
</gene>
<protein>
    <recommendedName>
        <fullName evidence="7">Endolytic murein transglycosylase</fullName>
        <ecNumber evidence="7">4.2.2.29</ecNumber>
    </recommendedName>
    <alternativeName>
        <fullName evidence="7">Peptidoglycan lytic transglycosylase</fullName>
    </alternativeName>
    <alternativeName>
        <fullName evidence="7">Peptidoglycan polymerization terminase</fullName>
    </alternativeName>
</protein>
<organism evidence="8 9">
    <name type="scientific">Candidatus Roizmanbacteria bacterium GW2011_GWA2_36_23</name>
    <dbReference type="NCBI Taxonomy" id="1618480"/>
    <lineage>
        <taxon>Bacteria</taxon>
        <taxon>Candidatus Roizmaniibacteriota</taxon>
    </lineage>
</organism>
<keyword evidence="6 7" id="KW-0961">Cell wall biogenesis/degradation</keyword>
<keyword evidence="1 7" id="KW-1003">Cell membrane</keyword>
<name>A0A0G0E8R8_9BACT</name>
<dbReference type="GO" id="GO:0009252">
    <property type="term" value="P:peptidoglycan biosynthetic process"/>
    <property type="evidence" value="ECO:0007669"/>
    <property type="project" value="UniProtKB-UniRule"/>
</dbReference>
<proteinExistence type="inferred from homology"/>
<dbReference type="PANTHER" id="PTHR30518:SF2">
    <property type="entry name" value="ENDOLYTIC MUREIN TRANSGLYCOSYLASE"/>
    <property type="match status" value="1"/>
</dbReference>
<keyword evidence="4 7" id="KW-0472">Membrane</keyword>
<dbReference type="AlphaFoldDB" id="A0A0G0E8R8"/>
<comment type="function">
    <text evidence="7">Functions as a peptidoglycan terminase that cleaves nascent peptidoglycan strands endolytically to terminate their elongation.</text>
</comment>
<evidence type="ECO:0000256" key="2">
    <source>
        <dbReference type="ARBA" id="ARBA00022692"/>
    </source>
</evidence>
<evidence type="ECO:0000313" key="8">
    <source>
        <dbReference type="EMBL" id="KKQ01907.1"/>
    </source>
</evidence>
<reference evidence="8 9" key="1">
    <citation type="journal article" date="2015" name="Nature">
        <title>rRNA introns, odd ribosomes, and small enigmatic genomes across a large radiation of phyla.</title>
        <authorList>
            <person name="Brown C.T."/>
            <person name="Hug L.A."/>
            <person name="Thomas B.C."/>
            <person name="Sharon I."/>
            <person name="Castelle C.J."/>
            <person name="Singh A."/>
            <person name="Wilkins M.J."/>
            <person name="Williams K.H."/>
            <person name="Banfield J.F."/>
        </authorList>
    </citation>
    <scope>NUCLEOTIDE SEQUENCE [LARGE SCALE GENOMIC DNA]</scope>
</reference>
<dbReference type="Pfam" id="PF02618">
    <property type="entry name" value="YceG"/>
    <property type="match status" value="1"/>
</dbReference>
<dbReference type="GO" id="GO:0005886">
    <property type="term" value="C:plasma membrane"/>
    <property type="evidence" value="ECO:0007669"/>
    <property type="project" value="UniProtKB-SubCell"/>
</dbReference>
<comment type="subcellular location">
    <subcellularLocation>
        <location evidence="7">Cell membrane</location>
        <topology evidence="7">Single-pass membrane protein</topology>
    </subcellularLocation>
</comment>
<dbReference type="EC" id="4.2.2.29" evidence="7"/>
<dbReference type="CDD" id="cd08010">
    <property type="entry name" value="MltG_like"/>
    <property type="match status" value="1"/>
</dbReference>
<evidence type="ECO:0000256" key="1">
    <source>
        <dbReference type="ARBA" id="ARBA00022475"/>
    </source>
</evidence>
<keyword evidence="2 7" id="KW-0812">Transmembrane</keyword>
<dbReference type="GO" id="GO:0008932">
    <property type="term" value="F:lytic endotransglycosylase activity"/>
    <property type="evidence" value="ECO:0007669"/>
    <property type="project" value="UniProtKB-UniRule"/>
</dbReference>
<evidence type="ECO:0000256" key="5">
    <source>
        <dbReference type="ARBA" id="ARBA00023239"/>
    </source>
</evidence>
<evidence type="ECO:0000256" key="4">
    <source>
        <dbReference type="ARBA" id="ARBA00023136"/>
    </source>
</evidence>
<dbReference type="PANTHER" id="PTHR30518">
    <property type="entry name" value="ENDOLYTIC MUREIN TRANSGLYCOSYLASE"/>
    <property type="match status" value="1"/>
</dbReference>
<accession>A0A0G0E8R8</accession>
<dbReference type="Proteomes" id="UP000034344">
    <property type="component" value="Unassembled WGS sequence"/>
</dbReference>
<dbReference type="InterPro" id="IPR003770">
    <property type="entry name" value="MLTG-like"/>
</dbReference>
<feature type="transmembrane region" description="Helical" evidence="7">
    <location>
        <begin position="6"/>
        <end position="22"/>
    </location>
</feature>
<sequence>MKKPTIVFFIMLLVIVGGFLYYREGILPVNQKQPSSKIFIIEPGTPLNTIAKNLANEGFIRNRLIFFLVVKKLGLERKIQAGDFRLSTDMDAYQIANALTHGTLDIWVTLIEGTRKEEMAQIISQKFNIPESEFINNAREGYLFPDTYLIPREATAGSVIKILENNFNNKFDLQLKQKINRLGLTTNQALILASLVEKEAKFDNDMQIVAGILLKRLKNDWPLQVDATIQYALGYQSEDKTWWKKELSLDDLEIDSPYNTYKNKGLPPTAIANPGINSIKSVAAANANTPFWFYLTDKNGKMHYAETIEEHDENVSKYLQ</sequence>
<comment type="caution">
    <text evidence="8">The sequence shown here is derived from an EMBL/GenBank/DDBJ whole genome shotgun (WGS) entry which is preliminary data.</text>
</comment>
<evidence type="ECO:0000256" key="3">
    <source>
        <dbReference type="ARBA" id="ARBA00022989"/>
    </source>
</evidence>
<dbReference type="GO" id="GO:0071555">
    <property type="term" value="P:cell wall organization"/>
    <property type="evidence" value="ECO:0007669"/>
    <property type="project" value="UniProtKB-KW"/>
</dbReference>
<dbReference type="STRING" id="1618480.US11_C0003G0050"/>
<evidence type="ECO:0000313" key="9">
    <source>
        <dbReference type="Proteomes" id="UP000034344"/>
    </source>
</evidence>
<dbReference type="NCBIfam" id="TIGR00247">
    <property type="entry name" value="endolytic transglycosylase MltG"/>
    <property type="match status" value="1"/>
</dbReference>
<keyword evidence="5 7" id="KW-0456">Lyase</keyword>
<evidence type="ECO:0000256" key="6">
    <source>
        <dbReference type="ARBA" id="ARBA00023316"/>
    </source>
</evidence>
<dbReference type="EMBL" id="LBRS01000003">
    <property type="protein sequence ID" value="KKQ01907.1"/>
    <property type="molecule type" value="Genomic_DNA"/>
</dbReference>
<feature type="site" description="Important for catalytic activity" evidence="7">
    <location>
        <position position="199"/>
    </location>
</feature>
<keyword evidence="3 7" id="KW-1133">Transmembrane helix</keyword>
<dbReference type="HAMAP" id="MF_02065">
    <property type="entry name" value="MltG"/>
    <property type="match status" value="1"/>
</dbReference>
<comment type="similarity">
    <text evidence="7">Belongs to the transglycosylase MltG family.</text>
</comment>
<evidence type="ECO:0000256" key="7">
    <source>
        <dbReference type="HAMAP-Rule" id="MF_02065"/>
    </source>
</evidence>